<proteinExistence type="predicted"/>
<gene>
    <name evidence="1" type="ORF">SAMN05443999_103172</name>
</gene>
<organism evidence="1 2">
    <name type="scientific">Roseovarius azorensis</name>
    <dbReference type="NCBI Taxonomy" id="1287727"/>
    <lineage>
        <taxon>Bacteria</taxon>
        <taxon>Pseudomonadati</taxon>
        <taxon>Pseudomonadota</taxon>
        <taxon>Alphaproteobacteria</taxon>
        <taxon>Rhodobacterales</taxon>
        <taxon>Roseobacteraceae</taxon>
        <taxon>Roseovarius</taxon>
    </lineage>
</organism>
<dbReference type="STRING" id="1287727.SAMN05443999_103172"/>
<accession>A0A1H7M021</accession>
<dbReference type="Proteomes" id="UP000199582">
    <property type="component" value="Unassembled WGS sequence"/>
</dbReference>
<evidence type="ECO:0000313" key="1">
    <source>
        <dbReference type="EMBL" id="SEL04573.1"/>
    </source>
</evidence>
<sequence>MGCESTSLFLELPRLARELHAVLPGYALLKMASGSAMSGLTGSDPDEVDRLIARIGSTGGPAYAAMRAWNVLIWQPVLVSVLCAEAEGRVAEVDRASYLMGPQFGCSLGQVPERAEDARNAAARHLDRTTTAILGALSQRLCLRPELARRQMADRVLSVLDRRAMLGFATVEATRLAVADWLAALDLEGLSALEPMPLESGAEGLWLCRRSCCLEYRASPDFLCATCPRRARASRIALSQKEWQAHVRA</sequence>
<dbReference type="AlphaFoldDB" id="A0A1H7M021"/>
<reference evidence="1 2" key="1">
    <citation type="submission" date="2016-10" db="EMBL/GenBank/DDBJ databases">
        <authorList>
            <person name="de Groot N.N."/>
        </authorList>
    </citation>
    <scope>NUCLEOTIDE SEQUENCE [LARGE SCALE GENOMIC DNA]</scope>
    <source>
        <strain evidence="1 2">DSM 100674</strain>
    </source>
</reference>
<evidence type="ECO:0000313" key="2">
    <source>
        <dbReference type="Proteomes" id="UP000199582"/>
    </source>
</evidence>
<protein>
    <submittedName>
        <fullName evidence="1">Siderophore ferric iron reductase, AHA_1954 family</fullName>
    </submittedName>
</protein>
<keyword evidence="2" id="KW-1185">Reference proteome</keyword>
<dbReference type="EMBL" id="FOAG01000003">
    <property type="protein sequence ID" value="SEL04573.1"/>
    <property type="molecule type" value="Genomic_DNA"/>
</dbReference>
<name>A0A1H7M021_9RHOB</name>